<sequence>MKRSHYISDIPAEPGANVRIAGWVENTKEVGRLIFIWVRDRTGVAQLTVKKNSVEPEVLETAKAIGLHDFIAAEGTVPDKITAKVGVEIIPSRIEVLSRADKPLPLDVSGVVESNLDTRLDWRAIDLRNPKQQAVFKVQAKLLEGMQEYLNTHGYLQVFTPCLIGAPSEGGAELFEVKFFDKTAYLRQDPQLHRQLLMVAGFDRIYDLGPNWRAEPSHTPRHLCEHRGCAVELSFIDDEHDVMRVEEELVVNGIKNVVEECQKEIELLGAEVEVPKRPFPELRFPEVYEILESMGKHIPRGEDLDREAEKLLARYVKEKYGHDFFFVNRFPYRVKPFYVMRVDEEPEWARSIDLVYRGLELSSGGQREHRYERIIEQVGDKGMNLENLRWFTEFFRYGAPPHGGFNIGVERLTMAMLGLGNIREAASFPRAPERLLP</sequence>
<feature type="binding site" evidence="9">
    <location>
        <position position="169"/>
    </location>
    <ligand>
        <name>L-aspartate</name>
        <dbReference type="ChEBI" id="CHEBI:29991"/>
    </ligand>
</feature>
<dbReference type="InterPro" id="IPR045864">
    <property type="entry name" value="aa-tRNA-synth_II/BPL/LPL"/>
</dbReference>
<proteinExistence type="inferred from homology"/>
<dbReference type="GO" id="GO:0005829">
    <property type="term" value="C:cytosol"/>
    <property type="evidence" value="ECO:0007669"/>
    <property type="project" value="TreeGrafter"/>
</dbReference>
<dbReference type="CDD" id="cd00776">
    <property type="entry name" value="AsxRS_core"/>
    <property type="match status" value="1"/>
</dbReference>
<dbReference type="InterPro" id="IPR004365">
    <property type="entry name" value="NA-bd_OB_tRNA"/>
</dbReference>
<keyword evidence="4 9" id="KW-0436">Ligase</keyword>
<dbReference type="NCBIfam" id="NF003483">
    <property type="entry name" value="PRK05159.1"/>
    <property type="match status" value="1"/>
</dbReference>
<feature type="binding site" evidence="9">
    <location>
        <begin position="213"/>
        <end position="215"/>
    </location>
    <ligand>
        <name>ATP</name>
        <dbReference type="ChEBI" id="CHEBI:30616"/>
    </ligand>
</feature>
<dbReference type="EMBL" id="DQVM01000029">
    <property type="protein sequence ID" value="HIQ29227.1"/>
    <property type="molecule type" value="Genomic_DNA"/>
</dbReference>
<evidence type="ECO:0000313" key="11">
    <source>
        <dbReference type="EMBL" id="HIQ29227.1"/>
    </source>
</evidence>
<comment type="cofactor">
    <cofactor evidence="9">
        <name>Mg(2+)</name>
        <dbReference type="ChEBI" id="CHEBI:18420"/>
    </cofactor>
    <text evidence="9">Binds 3 Mg(2+) cations per subunit. The strongest magnesium site (Mg1) is bound to the beta- and gamma-phosphates of ATP and four water molecules complete its coordination sphere.</text>
</comment>
<dbReference type="GO" id="GO:0017101">
    <property type="term" value="C:aminoacyl-tRNA synthetase multienzyme complex"/>
    <property type="evidence" value="ECO:0007669"/>
    <property type="project" value="TreeGrafter"/>
</dbReference>
<feature type="binding site" evidence="9">
    <location>
        <position position="360"/>
    </location>
    <ligand>
        <name>Mg(2+)</name>
        <dbReference type="ChEBI" id="CHEBI:18420"/>
        <label>2</label>
    </ligand>
</feature>
<dbReference type="PROSITE" id="PS50862">
    <property type="entry name" value="AA_TRNA_LIGASE_II"/>
    <property type="match status" value="1"/>
</dbReference>
<evidence type="ECO:0000256" key="9">
    <source>
        <dbReference type="HAMAP-Rule" id="MF_02075"/>
    </source>
</evidence>
<feature type="binding site" evidence="9">
    <location>
        <position position="363"/>
    </location>
    <ligand>
        <name>Mg(2+)</name>
        <dbReference type="ChEBI" id="CHEBI:18420"/>
        <label>2</label>
    </ligand>
</feature>
<evidence type="ECO:0000256" key="8">
    <source>
        <dbReference type="ARBA" id="ARBA00023146"/>
    </source>
</evidence>
<dbReference type="HAMAP" id="MF_02075">
    <property type="entry name" value="Asp_tRNA_synth_type2"/>
    <property type="match status" value="1"/>
</dbReference>
<comment type="similarity">
    <text evidence="2 9">Belongs to the class-II aminoacyl-tRNA synthetase family. Type 2 subfamily.</text>
</comment>
<evidence type="ECO:0000256" key="2">
    <source>
        <dbReference type="ARBA" id="ARBA00005312"/>
    </source>
</evidence>
<evidence type="ECO:0000256" key="6">
    <source>
        <dbReference type="ARBA" id="ARBA00022840"/>
    </source>
</evidence>
<dbReference type="FunFam" id="3.30.930.10:FF:000038">
    <property type="entry name" value="Aspartate--tRNA ligase"/>
    <property type="match status" value="1"/>
</dbReference>
<comment type="subcellular location">
    <subcellularLocation>
        <location evidence="1 9">Cytoplasm</location>
    </subcellularLocation>
</comment>
<feature type="binding site" evidence="9">
    <location>
        <position position="367"/>
    </location>
    <ligand>
        <name>L-aspartate</name>
        <dbReference type="ChEBI" id="CHEBI:29991"/>
    </ligand>
</feature>
<dbReference type="InterPro" id="IPR002312">
    <property type="entry name" value="Asp/Asn-tRNA-synth_IIb"/>
</dbReference>
<dbReference type="SUPFAM" id="SSF55681">
    <property type="entry name" value="Class II aaRS and biotin synthetases"/>
    <property type="match status" value="1"/>
</dbReference>
<evidence type="ECO:0000256" key="1">
    <source>
        <dbReference type="ARBA" id="ARBA00004496"/>
    </source>
</evidence>
<feature type="binding site" evidence="9">
    <location>
        <position position="360"/>
    </location>
    <ligand>
        <name>Mg(2+)</name>
        <dbReference type="ChEBI" id="CHEBI:18420"/>
        <label>3</label>
    </ligand>
</feature>
<comment type="caution">
    <text evidence="9">Lacks conserved residue(s) required for the propagation of feature annotation.</text>
</comment>
<keyword evidence="9" id="KW-0479">Metal-binding</keyword>
<feature type="binding site" evidence="9">
    <location>
        <position position="213"/>
    </location>
    <ligand>
        <name>L-aspartate</name>
        <dbReference type="ChEBI" id="CHEBI:29991"/>
    </ligand>
</feature>
<dbReference type="GO" id="GO:0006422">
    <property type="term" value="P:aspartyl-tRNA aminoacylation"/>
    <property type="evidence" value="ECO:0007669"/>
    <property type="project" value="UniProtKB-UniRule"/>
</dbReference>
<gene>
    <name evidence="9 11" type="primary">aspS</name>
    <name evidence="11" type="ORF">EYH45_01535</name>
</gene>
<keyword evidence="5 9" id="KW-0547">Nucleotide-binding</keyword>
<evidence type="ECO:0000259" key="10">
    <source>
        <dbReference type="PROSITE" id="PS50862"/>
    </source>
</evidence>
<keyword evidence="7 9" id="KW-0648">Protein biosynthesis</keyword>
<dbReference type="InterPro" id="IPR004523">
    <property type="entry name" value="Asp-tRNA_synthase_2"/>
</dbReference>
<name>A0A832ZVS0_CALS0</name>
<dbReference type="Proteomes" id="UP000608579">
    <property type="component" value="Unassembled WGS sequence"/>
</dbReference>
<feature type="binding site" evidence="9">
    <location>
        <begin position="408"/>
        <end position="411"/>
    </location>
    <ligand>
        <name>ATP</name>
        <dbReference type="ChEBI" id="CHEBI:30616"/>
    </ligand>
</feature>
<dbReference type="NCBIfam" id="TIGR00458">
    <property type="entry name" value="aspS_nondisc"/>
    <property type="match status" value="1"/>
</dbReference>
<evidence type="ECO:0000256" key="5">
    <source>
        <dbReference type="ARBA" id="ARBA00022741"/>
    </source>
</evidence>
<reference evidence="11" key="1">
    <citation type="journal article" date="2020" name="ISME J.">
        <title>Gammaproteobacteria mediating utilization of methyl-, sulfur- and petroleum organic compounds in deep ocean hydrothermal plumes.</title>
        <authorList>
            <person name="Zhou Z."/>
            <person name="Liu Y."/>
            <person name="Pan J."/>
            <person name="Cron B.R."/>
            <person name="Toner B.M."/>
            <person name="Anantharaman K."/>
            <person name="Breier J.A."/>
            <person name="Dick G.J."/>
            <person name="Li M."/>
        </authorList>
    </citation>
    <scope>NUCLEOTIDE SEQUENCE</scope>
    <source>
        <strain evidence="11">SZUA-1515</strain>
    </source>
</reference>
<dbReference type="InterPro" id="IPR004364">
    <property type="entry name" value="Aa-tRNA-synt_II"/>
</dbReference>
<dbReference type="GO" id="GO:0003723">
    <property type="term" value="F:RNA binding"/>
    <property type="evidence" value="ECO:0007669"/>
    <property type="project" value="TreeGrafter"/>
</dbReference>
<keyword evidence="3 9" id="KW-0963">Cytoplasm</keyword>
<accession>A0A832ZVS0</accession>
<dbReference type="EC" id="6.1.1.12" evidence="9"/>
<comment type="caution">
    <text evidence="11">The sequence shown here is derived from an EMBL/GenBank/DDBJ whole genome shotgun (WGS) entry which is preliminary data.</text>
</comment>
<dbReference type="PANTHER" id="PTHR43450:SF1">
    <property type="entry name" value="ASPARTATE--TRNA LIGASE, CYTOPLASMIC"/>
    <property type="match status" value="1"/>
</dbReference>
<dbReference type="GO" id="GO:0005524">
    <property type="term" value="F:ATP binding"/>
    <property type="evidence" value="ECO:0007669"/>
    <property type="project" value="UniProtKB-UniRule"/>
</dbReference>
<dbReference type="InterPro" id="IPR006195">
    <property type="entry name" value="aa-tRNA-synth_II"/>
</dbReference>
<dbReference type="Gene3D" id="2.40.50.140">
    <property type="entry name" value="Nucleic acid-binding proteins"/>
    <property type="match status" value="1"/>
</dbReference>
<dbReference type="PANTHER" id="PTHR43450">
    <property type="entry name" value="ASPARTYL-TRNA SYNTHETASE"/>
    <property type="match status" value="1"/>
</dbReference>
<keyword evidence="9" id="KW-0460">Magnesium</keyword>
<keyword evidence="8 9" id="KW-0030">Aminoacyl-tRNA synthetase</keyword>
<dbReference type="GO" id="GO:0004815">
    <property type="term" value="F:aspartate-tRNA ligase activity"/>
    <property type="evidence" value="ECO:0007669"/>
    <property type="project" value="UniProtKB-UniRule"/>
</dbReference>
<feature type="site" description="Important for tRNA discrimination" evidence="9">
    <location>
        <position position="84"/>
    </location>
</feature>
<dbReference type="AlphaFoldDB" id="A0A832ZVS0"/>
<feature type="binding site" evidence="9">
    <location>
        <position position="363"/>
    </location>
    <ligand>
        <name>L-aspartate</name>
        <dbReference type="ChEBI" id="CHEBI:29991"/>
    </ligand>
</feature>
<keyword evidence="6 9" id="KW-0067">ATP-binding</keyword>
<dbReference type="SUPFAM" id="SSF50249">
    <property type="entry name" value="Nucleic acid-binding proteins"/>
    <property type="match status" value="1"/>
</dbReference>
<feature type="binding site" evidence="9">
    <location>
        <begin position="221"/>
        <end position="223"/>
    </location>
    <ligand>
        <name>ATP</name>
        <dbReference type="ChEBI" id="CHEBI:30616"/>
    </ligand>
</feature>
<feature type="domain" description="Aminoacyl-transfer RNA synthetases class-II family profile" evidence="10">
    <location>
        <begin position="136"/>
        <end position="437"/>
    </location>
</feature>
<dbReference type="GO" id="GO:0000287">
    <property type="term" value="F:magnesium ion binding"/>
    <property type="evidence" value="ECO:0007669"/>
    <property type="project" value="UniProtKB-UniRule"/>
</dbReference>
<protein>
    <recommendedName>
        <fullName evidence="9">Aspartate--tRNA(Asp) ligase</fullName>
        <ecNumber evidence="9">6.1.1.12</ecNumber>
    </recommendedName>
    <alternativeName>
        <fullName evidence="9">Aspartyl-tRNA synthetase</fullName>
        <shortName evidence="9">AspRS</shortName>
    </alternativeName>
    <alternativeName>
        <fullName evidence="9">Discriminating aspartyl-tRNA synthetase</fullName>
        <shortName evidence="9">D-AspRS</shortName>
    </alternativeName>
</protein>
<comment type="subunit">
    <text evidence="9">Homodimer.</text>
</comment>
<evidence type="ECO:0000313" key="12">
    <source>
        <dbReference type="Proteomes" id="UP000608579"/>
    </source>
</evidence>
<organism evidence="11 12">
    <name type="scientific">Caldiarchaeum subterraneum</name>
    <dbReference type="NCBI Taxonomy" id="311458"/>
    <lineage>
        <taxon>Archaea</taxon>
        <taxon>Nitrososphaerota</taxon>
        <taxon>Candidatus Caldarchaeales</taxon>
        <taxon>Candidatus Caldarchaeaceae</taxon>
        <taxon>Candidatus Caldarchaeum</taxon>
    </lineage>
</organism>
<dbReference type="InterPro" id="IPR012340">
    <property type="entry name" value="NA-bd_OB-fold"/>
</dbReference>
<comment type="catalytic activity">
    <reaction evidence="9">
        <text>tRNA(Asp) + L-aspartate + ATP = L-aspartyl-tRNA(Asp) + AMP + diphosphate</text>
        <dbReference type="Rhea" id="RHEA:19649"/>
        <dbReference type="Rhea" id="RHEA-COMP:9660"/>
        <dbReference type="Rhea" id="RHEA-COMP:9678"/>
        <dbReference type="ChEBI" id="CHEBI:29991"/>
        <dbReference type="ChEBI" id="CHEBI:30616"/>
        <dbReference type="ChEBI" id="CHEBI:33019"/>
        <dbReference type="ChEBI" id="CHEBI:78442"/>
        <dbReference type="ChEBI" id="CHEBI:78516"/>
        <dbReference type="ChEBI" id="CHEBI:456215"/>
        <dbReference type="EC" id="6.1.1.12"/>
    </reaction>
</comment>
<evidence type="ECO:0000256" key="3">
    <source>
        <dbReference type="ARBA" id="ARBA00022490"/>
    </source>
</evidence>
<evidence type="ECO:0000256" key="7">
    <source>
        <dbReference type="ARBA" id="ARBA00022917"/>
    </source>
</evidence>
<comment type="function">
    <text evidence="9">Catalyzes the attachment of L-aspartate to tRNA(Asp) in a two-step reaction: L-aspartate is first activated by ATP to form Asp-AMP and then transferred to the acceptor end of tRNA(Asp).</text>
</comment>
<dbReference type="Pfam" id="PF01336">
    <property type="entry name" value="tRNA_anti-codon"/>
    <property type="match status" value="1"/>
</dbReference>
<dbReference type="Pfam" id="PF00152">
    <property type="entry name" value="tRNA-synt_2"/>
    <property type="match status" value="1"/>
</dbReference>
<evidence type="ECO:0000256" key="4">
    <source>
        <dbReference type="ARBA" id="ARBA00022598"/>
    </source>
</evidence>
<dbReference type="PRINTS" id="PR01042">
    <property type="entry name" value="TRNASYNTHASP"/>
</dbReference>
<dbReference type="Gene3D" id="3.30.930.10">
    <property type="entry name" value="Bira Bifunctional Protein, Domain 2"/>
    <property type="match status" value="1"/>
</dbReference>
<feature type="binding site" evidence="9">
    <location>
        <position position="360"/>
    </location>
    <ligand>
        <name>ATP</name>
        <dbReference type="ChEBI" id="CHEBI:30616"/>
    </ligand>
</feature>